<evidence type="ECO:0000256" key="1">
    <source>
        <dbReference type="SAM" id="Phobius"/>
    </source>
</evidence>
<name>A0A972JGP9_9FLAO</name>
<proteinExistence type="predicted"/>
<keyword evidence="1" id="KW-0472">Membrane</keyword>
<evidence type="ECO:0000313" key="4">
    <source>
        <dbReference type="Proteomes" id="UP000712080"/>
    </source>
</evidence>
<reference evidence="3" key="1">
    <citation type="submission" date="2020-02" db="EMBL/GenBank/DDBJ databases">
        <title>Flavobacterium sp. genome.</title>
        <authorList>
            <person name="Jung H.S."/>
            <person name="Baek J.H."/>
            <person name="Jeon C.O."/>
        </authorList>
    </citation>
    <scope>NUCLEOTIDE SEQUENCE</scope>
    <source>
        <strain evidence="3">SE-s28</strain>
    </source>
</reference>
<gene>
    <name evidence="3" type="ORF">G6047_03595</name>
</gene>
<feature type="transmembrane region" description="Helical" evidence="1">
    <location>
        <begin position="7"/>
        <end position="28"/>
    </location>
</feature>
<evidence type="ECO:0000313" key="3">
    <source>
        <dbReference type="EMBL" id="NMH27105.1"/>
    </source>
</evidence>
<dbReference type="RefSeq" id="WP_169526109.1">
    <property type="nucleotide sequence ID" value="NZ_JAAMPU010000098.1"/>
</dbReference>
<feature type="transmembrane region" description="Helical" evidence="1">
    <location>
        <begin position="34"/>
        <end position="54"/>
    </location>
</feature>
<dbReference type="Proteomes" id="UP000712080">
    <property type="component" value="Unassembled WGS sequence"/>
</dbReference>
<sequence length="65" mass="7446">MKTKHALFILIAGICLDFPGAMMKIMHYPYAHEVLFAAMVIKIVGFVLLTYKVVKNPKVREFFNS</sequence>
<keyword evidence="4" id="KW-1185">Reference proteome</keyword>
<dbReference type="InterPro" id="IPR055087">
    <property type="entry name" value="GldL-like_N"/>
</dbReference>
<dbReference type="AlphaFoldDB" id="A0A972JGP9"/>
<evidence type="ECO:0000259" key="2">
    <source>
        <dbReference type="Pfam" id="PF22827"/>
    </source>
</evidence>
<comment type="caution">
    <text evidence="3">The sequence shown here is derived from an EMBL/GenBank/DDBJ whole genome shotgun (WGS) entry which is preliminary data.</text>
</comment>
<keyword evidence="1" id="KW-0812">Transmembrane</keyword>
<keyword evidence="1" id="KW-1133">Transmembrane helix</keyword>
<accession>A0A972JGP9</accession>
<protein>
    <recommendedName>
        <fullName evidence="2">Gliding motility protein GldL-like N-terminal domain-containing protein</fullName>
    </recommendedName>
</protein>
<organism evidence="3 4">
    <name type="scientific">Flavobacterium silvaticum</name>
    <dbReference type="NCBI Taxonomy" id="1852020"/>
    <lineage>
        <taxon>Bacteria</taxon>
        <taxon>Pseudomonadati</taxon>
        <taxon>Bacteroidota</taxon>
        <taxon>Flavobacteriia</taxon>
        <taxon>Flavobacteriales</taxon>
        <taxon>Flavobacteriaceae</taxon>
        <taxon>Flavobacterium</taxon>
    </lineage>
</organism>
<dbReference type="Pfam" id="PF22827">
    <property type="entry name" value="GldL_N"/>
    <property type="match status" value="1"/>
</dbReference>
<feature type="domain" description="Gliding motility protein GldL-like N-terminal" evidence="2">
    <location>
        <begin position="20"/>
        <end position="52"/>
    </location>
</feature>
<dbReference type="EMBL" id="JAAMPU010000098">
    <property type="protein sequence ID" value="NMH27105.1"/>
    <property type="molecule type" value="Genomic_DNA"/>
</dbReference>